<dbReference type="GO" id="GO:0016758">
    <property type="term" value="F:hexosyltransferase activity"/>
    <property type="evidence" value="ECO:0007669"/>
    <property type="project" value="InterPro"/>
</dbReference>
<comment type="caution">
    <text evidence="9">The sequence shown here is derived from an EMBL/GenBank/DDBJ whole genome shotgun (WGS) entry which is preliminary data.</text>
</comment>
<dbReference type="EMBL" id="BMMS01000009">
    <property type="protein sequence ID" value="GGO86988.1"/>
    <property type="molecule type" value="Genomic_DNA"/>
</dbReference>
<evidence type="ECO:0000313" key="9">
    <source>
        <dbReference type="EMBL" id="GGO86988.1"/>
    </source>
</evidence>
<feature type="transmembrane region" description="Helical" evidence="8">
    <location>
        <begin position="211"/>
        <end position="232"/>
    </location>
</feature>
<feature type="transmembrane region" description="Helical" evidence="8">
    <location>
        <begin position="26"/>
        <end position="45"/>
    </location>
</feature>
<keyword evidence="6 8" id="KW-0472">Membrane</keyword>
<keyword evidence="10" id="KW-1185">Reference proteome</keyword>
<evidence type="ECO:0000256" key="5">
    <source>
        <dbReference type="ARBA" id="ARBA00022989"/>
    </source>
</evidence>
<reference evidence="9" key="2">
    <citation type="submission" date="2020-09" db="EMBL/GenBank/DDBJ databases">
        <authorList>
            <person name="Sun Q."/>
            <person name="Zhou Y."/>
        </authorList>
    </citation>
    <scope>NUCLEOTIDE SEQUENCE</scope>
    <source>
        <strain evidence="9">CGMCC 4.7201</strain>
    </source>
</reference>
<gene>
    <name evidence="9" type="ORF">GCM10012280_24430</name>
</gene>
<feature type="transmembrane region" description="Helical" evidence="8">
    <location>
        <begin position="183"/>
        <end position="204"/>
    </location>
</feature>
<evidence type="ECO:0008006" key="11">
    <source>
        <dbReference type="Google" id="ProtNLM"/>
    </source>
</evidence>
<keyword evidence="4 8" id="KW-0812">Transmembrane</keyword>
<keyword evidence="3" id="KW-0808">Transferase</keyword>
<dbReference type="AlphaFoldDB" id="A0A917ZNX1"/>
<evidence type="ECO:0000256" key="8">
    <source>
        <dbReference type="SAM" id="Phobius"/>
    </source>
</evidence>
<feature type="transmembrane region" description="Helical" evidence="8">
    <location>
        <begin position="102"/>
        <end position="123"/>
    </location>
</feature>
<feature type="transmembrane region" description="Helical" evidence="8">
    <location>
        <begin position="135"/>
        <end position="152"/>
    </location>
</feature>
<dbReference type="InterPro" id="IPR018584">
    <property type="entry name" value="GT87"/>
</dbReference>
<reference evidence="9" key="1">
    <citation type="journal article" date="2014" name="Int. J. Syst. Evol. Microbiol.">
        <title>Complete genome sequence of Corynebacterium casei LMG S-19264T (=DSM 44701T), isolated from a smear-ripened cheese.</title>
        <authorList>
            <consortium name="US DOE Joint Genome Institute (JGI-PGF)"/>
            <person name="Walter F."/>
            <person name="Albersmeier A."/>
            <person name="Kalinowski J."/>
            <person name="Ruckert C."/>
        </authorList>
    </citation>
    <scope>NUCLEOTIDE SEQUENCE</scope>
    <source>
        <strain evidence="9">CGMCC 4.7201</strain>
    </source>
</reference>
<feature type="transmembrane region" description="Helical" evidence="8">
    <location>
        <begin position="301"/>
        <end position="320"/>
    </location>
</feature>
<comment type="subcellular location">
    <subcellularLocation>
        <location evidence="1">Cell membrane</location>
        <topology evidence="1">Multi-pass membrane protein</topology>
    </subcellularLocation>
</comment>
<evidence type="ECO:0000256" key="7">
    <source>
        <dbReference type="ARBA" id="ARBA00024033"/>
    </source>
</evidence>
<accession>A0A917ZNX1</accession>
<keyword evidence="5 8" id="KW-1133">Transmembrane helix</keyword>
<evidence type="ECO:0000256" key="2">
    <source>
        <dbReference type="ARBA" id="ARBA00022475"/>
    </source>
</evidence>
<evidence type="ECO:0000256" key="6">
    <source>
        <dbReference type="ARBA" id="ARBA00023136"/>
    </source>
</evidence>
<protein>
    <recommendedName>
        <fullName evidence="11">Alpha-1,2-mannosyltransferase</fullName>
    </recommendedName>
</protein>
<feature type="transmembrane region" description="Helical" evidence="8">
    <location>
        <begin position="326"/>
        <end position="349"/>
    </location>
</feature>
<organism evidence="9 10">
    <name type="scientific">Wenjunlia tyrosinilytica</name>
    <dbReference type="NCBI Taxonomy" id="1544741"/>
    <lineage>
        <taxon>Bacteria</taxon>
        <taxon>Bacillati</taxon>
        <taxon>Actinomycetota</taxon>
        <taxon>Actinomycetes</taxon>
        <taxon>Kitasatosporales</taxon>
        <taxon>Streptomycetaceae</taxon>
        <taxon>Wenjunlia</taxon>
    </lineage>
</organism>
<keyword evidence="2" id="KW-1003">Cell membrane</keyword>
<evidence type="ECO:0000313" key="10">
    <source>
        <dbReference type="Proteomes" id="UP000641932"/>
    </source>
</evidence>
<comment type="similarity">
    <text evidence="7">Belongs to the glycosyltransferase 87 family.</text>
</comment>
<sequence>MPSPGRARVARVIAELRSETRPAARLIWTLPLLSLAAYAALHATVVPAEMADMLVYRAEGAAAAAGGHDLYGLRVTEWDLPATYPPFAALLFVPTTWLGLPALKVAVTLGNAALLALLVHLSLRLANWPAPHARRIAVPAAIALGIWLEPVFQTLHFGQVNLLVTTAVLWDLSRPDGARGKGLAVGLVAGIKLTPAIFAVHLLLTGRTRAGLTAAGAFLATAAVGLALLPSASVEFWTLRLFETGRVGKPWIVDNQSLQGLIARALHTAQPGPVWSAAAVATAAAGLAVAARASRRGDEPWAVVACAVTALLVSPISWSHHWVWCVPLLALLAADAPGIALGATAVFLARTMWLVPHAGVLDLRLPWWQQPLAAPYPLLGLAFLARTAMRAQSEASSSSASTMRYA</sequence>
<evidence type="ECO:0000256" key="4">
    <source>
        <dbReference type="ARBA" id="ARBA00022692"/>
    </source>
</evidence>
<evidence type="ECO:0000256" key="3">
    <source>
        <dbReference type="ARBA" id="ARBA00022679"/>
    </source>
</evidence>
<evidence type="ECO:0000256" key="1">
    <source>
        <dbReference type="ARBA" id="ARBA00004651"/>
    </source>
</evidence>
<dbReference type="Proteomes" id="UP000641932">
    <property type="component" value="Unassembled WGS sequence"/>
</dbReference>
<name>A0A917ZNX1_9ACTN</name>
<dbReference type="Pfam" id="PF09594">
    <property type="entry name" value="GT87"/>
    <property type="match status" value="1"/>
</dbReference>
<feature type="transmembrane region" description="Helical" evidence="8">
    <location>
        <begin position="274"/>
        <end position="294"/>
    </location>
</feature>
<proteinExistence type="inferred from homology"/>
<dbReference type="GO" id="GO:0005886">
    <property type="term" value="C:plasma membrane"/>
    <property type="evidence" value="ECO:0007669"/>
    <property type="project" value="UniProtKB-SubCell"/>
</dbReference>